<dbReference type="SMART" id="SM00204">
    <property type="entry name" value="TGFB"/>
    <property type="match status" value="1"/>
</dbReference>
<dbReference type="InterPro" id="IPR017948">
    <property type="entry name" value="TGFb_CS"/>
</dbReference>
<dbReference type="FunFam" id="2.10.90.10:FF:000005">
    <property type="entry name" value="Inhibin beta A chain"/>
    <property type="match status" value="1"/>
</dbReference>
<evidence type="ECO:0000256" key="6">
    <source>
        <dbReference type="ARBA" id="ARBA00023157"/>
    </source>
</evidence>
<evidence type="ECO:0000256" key="4">
    <source>
        <dbReference type="ARBA" id="ARBA00022729"/>
    </source>
</evidence>
<dbReference type="PANTHER" id="PTHR11848:SF309">
    <property type="entry name" value="INHIBIN BETA CHAIN"/>
    <property type="match status" value="1"/>
</dbReference>
<name>A0A226EM83_FOLCA</name>
<keyword evidence="11" id="KW-1185">Reference proteome</keyword>
<keyword evidence="5 8" id="KW-0339">Growth factor</keyword>
<dbReference type="Proteomes" id="UP000198287">
    <property type="component" value="Unassembled WGS sequence"/>
</dbReference>
<dbReference type="Gene3D" id="2.10.90.10">
    <property type="entry name" value="Cystine-knot cytokines"/>
    <property type="match status" value="1"/>
</dbReference>
<evidence type="ECO:0000256" key="3">
    <source>
        <dbReference type="ARBA" id="ARBA00022525"/>
    </source>
</evidence>
<keyword evidence="6" id="KW-1015">Disulfide bond</keyword>
<dbReference type="OMA" id="GITPCCA"/>
<evidence type="ECO:0000313" key="11">
    <source>
        <dbReference type="Proteomes" id="UP000198287"/>
    </source>
</evidence>
<dbReference type="GO" id="GO:0005125">
    <property type="term" value="F:cytokine activity"/>
    <property type="evidence" value="ECO:0007669"/>
    <property type="project" value="TreeGrafter"/>
</dbReference>
<dbReference type="STRING" id="158441.A0A226EM83"/>
<dbReference type="InterPro" id="IPR029034">
    <property type="entry name" value="Cystine-knot_cytokine"/>
</dbReference>
<dbReference type="OrthoDB" id="426293at2759"/>
<gene>
    <name evidence="10" type="ORF">Fcan01_07997</name>
</gene>
<dbReference type="CDD" id="cd13752">
    <property type="entry name" value="TGF_beta_INHB"/>
    <property type="match status" value="1"/>
</dbReference>
<dbReference type="PANTHER" id="PTHR11848">
    <property type="entry name" value="TGF-BETA FAMILY"/>
    <property type="match status" value="1"/>
</dbReference>
<sequence>MGVRVKRADLWVKFDYRSLMGRHFGHLLHPKGVNLYIFHIVGNSNSKKTPLNHTVHLTSQDVEMDLVVSRTIMLDSLGWQKLDITPVVQKWYNKNSRHRIRHGNHQGKNHHPREKLTLLVDCAGCANSIHPITFSQSNTVITNERKDSPDLMRDDFHQEPLDTSGQVHSEAFAERDENEIPFLVLETETAPNARRNRRRALECGPRVKHCCKQRFYVSFHELGWDDWIIAPKGYYANYCRGHCGGPFRTPDTYHSYHAHIIEEYRRTTDGQSNLEGITPCCAPTKFAPMSLIYFGPDYNIIKRDLPKMIVEECGCP</sequence>
<dbReference type="GO" id="GO:0005615">
    <property type="term" value="C:extracellular space"/>
    <property type="evidence" value="ECO:0007669"/>
    <property type="project" value="TreeGrafter"/>
</dbReference>
<evidence type="ECO:0000259" key="9">
    <source>
        <dbReference type="PROSITE" id="PS51362"/>
    </source>
</evidence>
<protein>
    <submittedName>
        <fullName evidence="10">Inhibin beta chain</fullName>
    </submittedName>
</protein>
<reference evidence="10 11" key="1">
    <citation type="submission" date="2015-12" db="EMBL/GenBank/DDBJ databases">
        <title>The genome of Folsomia candida.</title>
        <authorList>
            <person name="Faddeeva A."/>
            <person name="Derks M.F."/>
            <person name="Anvar Y."/>
            <person name="Smit S."/>
            <person name="Van Straalen N."/>
            <person name="Roelofs D."/>
        </authorList>
    </citation>
    <scope>NUCLEOTIDE SEQUENCE [LARGE SCALE GENOMIC DNA]</scope>
    <source>
        <strain evidence="10 11">VU population</strain>
        <tissue evidence="10">Whole body</tissue>
    </source>
</reference>
<comment type="similarity">
    <text evidence="2 8">Belongs to the TGF-beta family.</text>
</comment>
<dbReference type="InterPro" id="IPR001839">
    <property type="entry name" value="TGF-b_C"/>
</dbReference>
<evidence type="ECO:0000256" key="5">
    <source>
        <dbReference type="ARBA" id="ARBA00023030"/>
    </source>
</evidence>
<comment type="caution">
    <text evidence="10">The sequence shown here is derived from an EMBL/GenBank/DDBJ whole genome shotgun (WGS) entry which is preliminary data.</text>
</comment>
<dbReference type="Pfam" id="PF00019">
    <property type="entry name" value="TGF_beta"/>
    <property type="match status" value="1"/>
</dbReference>
<evidence type="ECO:0000256" key="1">
    <source>
        <dbReference type="ARBA" id="ARBA00004613"/>
    </source>
</evidence>
<evidence type="ECO:0000256" key="7">
    <source>
        <dbReference type="ARBA" id="ARBA00023180"/>
    </source>
</evidence>
<dbReference type="SUPFAM" id="SSF57501">
    <property type="entry name" value="Cystine-knot cytokines"/>
    <property type="match status" value="1"/>
</dbReference>
<keyword evidence="3" id="KW-0964">Secreted</keyword>
<keyword evidence="7" id="KW-0325">Glycoprotein</keyword>
<accession>A0A226EM83</accession>
<dbReference type="PROSITE" id="PS51362">
    <property type="entry name" value="TGF_BETA_2"/>
    <property type="match status" value="1"/>
</dbReference>
<feature type="domain" description="TGF-beta family profile" evidence="9">
    <location>
        <begin position="195"/>
        <end position="316"/>
    </location>
</feature>
<dbReference type="PROSITE" id="PS00250">
    <property type="entry name" value="TGF_BETA_1"/>
    <property type="match status" value="1"/>
</dbReference>
<dbReference type="AlphaFoldDB" id="A0A226EM83"/>
<proteinExistence type="inferred from homology"/>
<evidence type="ECO:0000313" key="10">
    <source>
        <dbReference type="EMBL" id="OXA58793.1"/>
    </source>
</evidence>
<evidence type="ECO:0000256" key="8">
    <source>
        <dbReference type="RuleBase" id="RU000354"/>
    </source>
</evidence>
<evidence type="ECO:0000256" key="2">
    <source>
        <dbReference type="ARBA" id="ARBA00006656"/>
    </source>
</evidence>
<organism evidence="10 11">
    <name type="scientific">Folsomia candida</name>
    <name type="common">Springtail</name>
    <dbReference type="NCBI Taxonomy" id="158441"/>
    <lineage>
        <taxon>Eukaryota</taxon>
        <taxon>Metazoa</taxon>
        <taxon>Ecdysozoa</taxon>
        <taxon>Arthropoda</taxon>
        <taxon>Hexapoda</taxon>
        <taxon>Collembola</taxon>
        <taxon>Entomobryomorpha</taxon>
        <taxon>Isotomoidea</taxon>
        <taxon>Isotomidae</taxon>
        <taxon>Proisotominae</taxon>
        <taxon>Folsomia</taxon>
    </lineage>
</organism>
<comment type="subcellular location">
    <subcellularLocation>
        <location evidence="1">Secreted</location>
    </subcellularLocation>
</comment>
<keyword evidence="4" id="KW-0732">Signal</keyword>
<dbReference type="EMBL" id="LNIX01000003">
    <property type="protein sequence ID" value="OXA58793.1"/>
    <property type="molecule type" value="Genomic_DNA"/>
</dbReference>
<dbReference type="InterPro" id="IPR015615">
    <property type="entry name" value="TGF-beta-rel"/>
</dbReference>
<dbReference type="GO" id="GO:0008083">
    <property type="term" value="F:growth factor activity"/>
    <property type="evidence" value="ECO:0007669"/>
    <property type="project" value="UniProtKB-KW"/>
</dbReference>